<sequence>METEQDIVPPPEATFAGNSTWELAEVKIQHDPFALDAPPTKKPVNYYFFKLKDPNAQYGEAGAPRFYPVTNPEGDGTWFVPERYFKQWVADSFKKGGLLGTEAGEDFRFFSQDDIRNEILDGHILMSSLRAWLGPRDCRDLNGQAVQFANFANVPKIMDQRRQNSGLPKLNLSKLKALYFLLADGQRNAKHNDKLTLDDRWGCYYATFDKLNDLDDHAMILRNDLYVKLHSDQVSKLHTPGSNGHQLLQVFVSKQLFDHNTGALFGDKDLSGRSLTIGHSNIADLQLPAGVFWVRDECGRAFKIVVDSERGLKKDNWIARYKKAARSIEREGGWNRCVNPVLHLFIVPVSPDPQWFEAIQHCVRVASEKRQTRQVVEVLTKVELDAKPQKMFQLSISPFKFYETWIYMNDWYAYTQAYPLREMPRTSEEIKTLDDIIEKTVEHHRVKSAKASVPFHEIKHEDSFFISLTAEKIKMAVGKRDEVLDQKGVMGIPATTLAIELGWHGANEKVPGADLNGKRWPSPGVWPAEWLHLSAFSWGGLTEDYTTSQIRENLVFGTSECNSLMTRYEKAFQDMVKRNSRIREENNQPDCQFSLCISTHNRSIPIRASYLTDDTFTLNGDQQLPGWLCYALVYRLDVVGVPYPGVPEGYHSYGTVFYPFERGFFTWFEQDLDGVVSDCMFGAELPAWDDELYGKAVLSSDAFLPQNIWIAEEQVSEEIGGKFVDLLDPPMSEVGDGNTHDSTLFDGYNDYEKFTKWVEDGGIGYSNTNDHGYFFPSEPHDQYQSDNNLHYQQPSAFDSDTHFESYGIQTEEAPQISIMNATMISVTPEEAHQQVWQSANVKGSTWVDGIVLDNSQLVLGNGSYEDEDDDEDSTSTATTPEPVSMPLEADIFDPTTSLAPLPVAASVSSYFDLETSTQSSSEATTPNLWTPSEDDTSRVVTFSIGDESVSDDVEATSYFSLEASNDFLVEVPMTAKMIPLAVTDEIEPPQESQAVAPDEFVLRGDFNLFGKLPVKLYSLQSPNIEGLHHRIRILKKLHLGTLIPSLETSDLNAIELQQTIITFHSHKTETEAAGLKITTNVFLSGVLSPVNTILREVFGQDNPHISATAIIETGQAFLNRSSAKAGGSQVGIMERNPLLDVPHPPSFTLRGELPGVNISVFGILEVSHLGLDLVGTRKGSAGGYDFSHGFFGQGKIADASVNWYVLRHETFYNITIVVRSNTWTNVGGVVGLNLQEVVLQATWNGKKSSSLKLNIQGVLKLPNIEVAALLKDCTLDVLASMYEDFFGATVNIQTEHTITFDTLEFVASTRDGLRLHGEVTVDGHKSAAATIELGPKGIHISGSVENLENIDFLPDIKKASLDISISKEALRAKFAAKVIILDKHQFEVSIYLNKPKGKSLEYTLYGAYSGKFTFGQLIDSAKGTFLDNVRLDNMAICASNMEKPEAEIGERVLQYDLHKGIQIFAQVSVAAVDELLRLKESTPLIFCAAYQPDSRSFAVDMTLPTEDVIKFDRMRSGKLKIGVSVTKKRGFAFKIVTDLKIKVPKREEELVLDLRLEADAVGANGLAHLDGMWNNPMDLCQSLSVGNLTAGLGINYATFMASGTPSSFTIGGDLDLKDFKGSMLLHTGTNPSEQLLQLAIKGLDVAQLVSFIGEVFNMDMSPPSHGKDTFFVRNLLVYFSTGMEVNGKYYEEGIELDADIIVLGKNAKMHALFNKSTIKFSGTVDSFTIGEIEVTGAKGKGTNPMIAFEISQFVRKFDISGRIAFGDDYVSIFAHVDTMKGDFDFDFNLVIVDVLVVIVRAKLEDDGSAIPGADKSQIESIKKEIEKEYQIEAEGRKTLKENEGQPVPTSLVPSQPPSINNLSSAVDPLKGKTFTLDAEVHQDILNYIINTVNNHLEKEGDPDRKDVLQRERDQAQETLTRTQTAFDSKRKALDALITTGKNEWETRITTATSSLASARFKLHQFGVSSEQQQRDMTVQLGARKIEEEERQHCETQRLKSLAEEARANVLICSRELALLQDYKTSFERALEALDAAQVTWAVIEARCSTYASQEPDKTDPSYAAWSWQYKDMIAARDVNAANVASAKSQADIARNMYNEEAFRSKVDQLASLERFAITQEADFKDQEASAPSKVQAMKDSCDEELRQLQTDHKTDRQGLEADVTRLEEELLTIQAKASAAIHTLETETYNIDNTQESTALAEEKLAAAKADVAYRSFNSLTHILTVFGNIATAPLRYLGGKLNDELPIFRLTSMEIKGTWGGKSKRITAGIKGTIGLSDVSCDITWDMTDFADFLRGLFLKIGTVLQKAAGFVRDLYSKGEEVFNGAVENVKKGVTVAVVEVEDFVTEAAKDMEDFGKEVEQISVKIAEGALEFGKDVGDAVGDAAGEVVKFGENVGNAIGEGAEAVGGAVVQAAGEVAKFGEDVGNTIGQGAEAVGDAAVEAAGDVARFGEDVGNTIGEGAEVVGGAVVEAAGDVARFGEEVGGAIGDGAQTVVNIGGDVVNAVDEGLSSIGNTVSGWLSW</sequence>
<proteinExistence type="predicted"/>
<evidence type="ECO:0000256" key="2">
    <source>
        <dbReference type="SAM" id="MobiDB-lite"/>
    </source>
</evidence>
<feature type="region of interest" description="Disordered" evidence="2">
    <location>
        <begin position="1835"/>
        <end position="1859"/>
    </location>
</feature>
<protein>
    <submittedName>
        <fullName evidence="3">Uncharacterized protein</fullName>
    </submittedName>
</protein>
<feature type="compositionally biased region" description="Polar residues" evidence="2">
    <location>
        <begin position="1847"/>
        <end position="1859"/>
    </location>
</feature>
<keyword evidence="4" id="KW-1185">Reference proteome</keyword>
<feature type="region of interest" description="Disordered" evidence="2">
    <location>
        <begin position="860"/>
        <end position="886"/>
    </location>
</feature>
<keyword evidence="1" id="KW-0175">Coiled coil</keyword>
<accession>A0A8H5ASZ5</accession>
<comment type="caution">
    <text evidence="3">The sequence shown here is derived from an EMBL/GenBank/DDBJ whole genome shotgun (WGS) entry which is preliminary data.</text>
</comment>
<evidence type="ECO:0000313" key="4">
    <source>
        <dbReference type="Proteomes" id="UP000567179"/>
    </source>
</evidence>
<organism evidence="3 4">
    <name type="scientific">Psilocybe cf. subviscida</name>
    <dbReference type="NCBI Taxonomy" id="2480587"/>
    <lineage>
        <taxon>Eukaryota</taxon>
        <taxon>Fungi</taxon>
        <taxon>Dikarya</taxon>
        <taxon>Basidiomycota</taxon>
        <taxon>Agaricomycotina</taxon>
        <taxon>Agaricomycetes</taxon>
        <taxon>Agaricomycetidae</taxon>
        <taxon>Agaricales</taxon>
        <taxon>Agaricineae</taxon>
        <taxon>Strophariaceae</taxon>
        <taxon>Psilocybe</taxon>
    </lineage>
</organism>
<name>A0A8H5ASZ5_9AGAR</name>
<reference evidence="3 4" key="1">
    <citation type="journal article" date="2020" name="ISME J.">
        <title>Uncovering the hidden diversity of litter-decomposition mechanisms in mushroom-forming fungi.</title>
        <authorList>
            <person name="Floudas D."/>
            <person name="Bentzer J."/>
            <person name="Ahren D."/>
            <person name="Johansson T."/>
            <person name="Persson P."/>
            <person name="Tunlid A."/>
        </authorList>
    </citation>
    <scope>NUCLEOTIDE SEQUENCE [LARGE SCALE GENOMIC DNA]</scope>
    <source>
        <strain evidence="3 4">CBS 101986</strain>
    </source>
</reference>
<gene>
    <name evidence="3" type="ORF">D9619_010238</name>
</gene>
<dbReference type="OrthoDB" id="3011405at2759"/>
<evidence type="ECO:0000313" key="3">
    <source>
        <dbReference type="EMBL" id="KAF5310156.1"/>
    </source>
</evidence>
<feature type="coiled-coil region" evidence="1">
    <location>
        <begin position="2149"/>
        <end position="2211"/>
    </location>
</feature>
<feature type="compositionally biased region" description="Acidic residues" evidence="2">
    <location>
        <begin position="864"/>
        <end position="873"/>
    </location>
</feature>
<dbReference type="EMBL" id="JAACJJ010000058">
    <property type="protein sequence ID" value="KAF5310156.1"/>
    <property type="molecule type" value="Genomic_DNA"/>
</dbReference>
<dbReference type="Proteomes" id="UP000567179">
    <property type="component" value="Unassembled WGS sequence"/>
</dbReference>
<evidence type="ECO:0000256" key="1">
    <source>
        <dbReference type="SAM" id="Coils"/>
    </source>
</evidence>